<evidence type="ECO:0000313" key="3">
    <source>
        <dbReference type="Proteomes" id="UP000039865"/>
    </source>
</evidence>
<sequence>MPYHRNGTLDPQTYQRHHTEITTSSLIQHNHNNSIGEGSINNYIGTAISGSTGLTAVDLIANLNNNINRNKQQVKSSEKHQRNQIFSRGTGGSIVNYSRPRTNSPFPHMRERHSRKGFVPVDDGSEDMNQMNIIRDQNSTIQNAKIQLFPIHDERYILDNNSADNLSTNLQDSLNNSLGGYYNSNGKHINQSAILDNSPFVNNKMSQFDANFLNDNMNKSMFYSSQPIHNLAQLRTQDQSERDKININNQSFILQQDSNTISPVGSHSKKISGVNIDNTQPTIILSPHNIKFAQKMMTDGTQSRNENVHHSKNLSGHGQNILIENLNSSQNIAQYIRNQRLESRDIYQESRQSLLSPQNDSQDNAANQQIGNPISSASLGRVQYQQEQPHYIPGNTQGYASRNLIISDRAQRKQLGTAGISSNYNPAGGLYRFIENESNLNSHIMSHDNRLPMNPPNFQIYNNITNIYKTVQSEQKIIQELQNNSDIISGSSSAAKQRFILEPIRENAASNLIQKSRNQFIPQMQQKRKNNQSMHQGQDQQQLMQQQIYNILNSNKNESGSIMQNFRVETNKAKPKIMKLQKLKDIFTTPQKSQTHQNKSVIMNPIHGCLGVNTTVNNSNNLEAHIQHQLIKNKQRSLSSNNEDSYFFTFHNPKTNLSGQDINREDYLQEEDINKQQQITSSFNNIVAGNTRSLGQGVKKGMDKSYQNSQMPIIQDQSSTSIGTTAASQNSLVNRASNTSNKKKKTKIHDKITVMTRNGGIQGIHNLNTTNNQQRQEQGQFLSKIEERINSNSFHLQDRVLKQQY</sequence>
<keyword evidence="3" id="KW-1185">Reference proteome</keyword>
<proteinExistence type="predicted"/>
<name>A0A078AWS4_STYLE</name>
<protein>
    <submittedName>
        <fullName evidence="2">Uncharacterized protein</fullName>
    </submittedName>
</protein>
<organism evidence="2 3">
    <name type="scientific">Stylonychia lemnae</name>
    <name type="common">Ciliate</name>
    <dbReference type="NCBI Taxonomy" id="5949"/>
    <lineage>
        <taxon>Eukaryota</taxon>
        <taxon>Sar</taxon>
        <taxon>Alveolata</taxon>
        <taxon>Ciliophora</taxon>
        <taxon>Intramacronucleata</taxon>
        <taxon>Spirotrichea</taxon>
        <taxon>Stichotrichia</taxon>
        <taxon>Sporadotrichida</taxon>
        <taxon>Oxytrichidae</taxon>
        <taxon>Stylonychinae</taxon>
        <taxon>Stylonychia</taxon>
    </lineage>
</organism>
<feature type="compositionally biased region" description="Low complexity" evidence="1">
    <location>
        <begin position="358"/>
        <end position="369"/>
    </location>
</feature>
<feature type="region of interest" description="Disordered" evidence="1">
    <location>
        <begin position="71"/>
        <end position="111"/>
    </location>
</feature>
<feature type="region of interest" description="Disordered" evidence="1">
    <location>
        <begin position="348"/>
        <end position="372"/>
    </location>
</feature>
<dbReference type="EMBL" id="CCKQ01014823">
    <property type="protein sequence ID" value="CDW86619.1"/>
    <property type="molecule type" value="Genomic_DNA"/>
</dbReference>
<dbReference type="Proteomes" id="UP000039865">
    <property type="component" value="Unassembled WGS sequence"/>
</dbReference>
<gene>
    <name evidence="2" type="primary">Contig18076.g19210</name>
    <name evidence="2" type="ORF">STYLEM_15716</name>
</gene>
<evidence type="ECO:0000256" key="1">
    <source>
        <dbReference type="SAM" id="MobiDB-lite"/>
    </source>
</evidence>
<feature type="compositionally biased region" description="Polar residues" evidence="1">
    <location>
        <begin position="83"/>
        <end position="105"/>
    </location>
</feature>
<dbReference type="InParanoid" id="A0A078AWS4"/>
<accession>A0A078AWS4</accession>
<dbReference type="AlphaFoldDB" id="A0A078AWS4"/>
<evidence type="ECO:0000313" key="2">
    <source>
        <dbReference type="EMBL" id="CDW86619.1"/>
    </source>
</evidence>
<reference evidence="2 3" key="1">
    <citation type="submission" date="2014-06" db="EMBL/GenBank/DDBJ databases">
        <authorList>
            <person name="Swart Estienne"/>
        </authorList>
    </citation>
    <scope>NUCLEOTIDE SEQUENCE [LARGE SCALE GENOMIC DNA]</scope>
    <source>
        <strain evidence="2 3">130c</strain>
    </source>
</reference>